<feature type="compositionally biased region" description="Basic and acidic residues" evidence="1">
    <location>
        <begin position="168"/>
        <end position="181"/>
    </location>
</feature>
<feature type="compositionally biased region" description="Polar residues" evidence="1">
    <location>
        <begin position="151"/>
        <end position="164"/>
    </location>
</feature>
<dbReference type="Pfam" id="PF00665">
    <property type="entry name" value="rve"/>
    <property type="match status" value="1"/>
</dbReference>
<feature type="compositionally biased region" description="Low complexity" evidence="1">
    <location>
        <begin position="244"/>
        <end position="258"/>
    </location>
</feature>
<feature type="compositionally biased region" description="Basic and acidic residues" evidence="1">
    <location>
        <begin position="290"/>
        <end position="308"/>
    </location>
</feature>
<dbReference type="InterPro" id="IPR012337">
    <property type="entry name" value="RNaseH-like_sf"/>
</dbReference>
<dbReference type="InterPro" id="IPR036397">
    <property type="entry name" value="RNaseH_sf"/>
</dbReference>
<dbReference type="Proteomes" id="UP001279734">
    <property type="component" value="Unassembled WGS sequence"/>
</dbReference>
<evidence type="ECO:0000256" key="1">
    <source>
        <dbReference type="SAM" id="MobiDB-lite"/>
    </source>
</evidence>
<dbReference type="GO" id="GO:0015074">
    <property type="term" value="P:DNA integration"/>
    <property type="evidence" value="ECO:0007669"/>
    <property type="project" value="InterPro"/>
</dbReference>
<accession>A0AAD3Y5H1</accession>
<dbReference type="GO" id="GO:0003676">
    <property type="term" value="F:nucleic acid binding"/>
    <property type="evidence" value="ECO:0007669"/>
    <property type="project" value="InterPro"/>
</dbReference>
<keyword evidence="4" id="KW-1185">Reference proteome</keyword>
<feature type="domain" description="Integrase catalytic" evidence="2">
    <location>
        <begin position="1"/>
        <end position="168"/>
    </location>
</feature>
<dbReference type="AlphaFoldDB" id="A0AAD3Y5H1"/>
<comment type="caution">
    <text evidence="3">The sequence shown here is derived from an EMBL/GenBank/DDBJ whole genome shotgun (WGS) entry which is preliminary data.</text>
</comment>
<protein>
    <recommendedName>
        <fullName evidence="2">Integrase catalytic domain-containing protein</fullName>
    </recommendedName>
</protein>
<dbReference type="EMBL" id="BSYO01000033">
    <property type="protein sequence ID" value="GMH27989.1"/>
    <property type="molecule type" value="Genomic_DNA"/>
</dbReference>
<dbReference type="PROSITE" id="PS50994">
    <property type="entry name" value="INTEGRASE"/>
    <property type="match status" value="1"/>
</dbReference>
<dbReference type="PANTHER" id="PTHR37984:SF5">
    <property type="entry name" value="PROTEIN NYNRIN-LIKE"/>
    <property type="match status" value="1"/>
</dbReference>
<proteinExistence type="predicted"/>
<dbReference type="InterPro" id="IPR050951">
    <property type="entry name" value="Retrovirus_Pol_polyprotein"/>
</dbReference>
<sequence>MAAGQRKFLIVGINYFTKLVEAVPLTKITEQNATEFLRQGIICRFGIPEFVVTDNGTQFTGKRFTKYCRDLRIKLIHTPVAHPQANGQVKVTNRTLLHGLKTRGGNAKPTDRMLRSSHQRTKAPGKSGPALQSSRRRITTYRGLSVASCTVLQQTGKGTPTESWRSGPPERRGGGKDRKQEQTLSRVGGAVPRLRNPPEWSVQAARPEWQTGPADLERRQPKKVLSVMLHRLRLPLSREDNRPSVKPVLGPVPVGPKSTVPGLRPHVRRPGDDFEHIGPAPMGPSGPPEIRLRARQPGERHSQAEASH</sequence>
<feature type="region of interest" description="Disordered" evidence="1">
    <location>
        <begin position="151"/>
        <end position="185"/>
    </location>
</feature>
<evidence type="ECO:0000313" key="4">
    <source>
        <dbReference type="Proteomes" id="UP001279734"/>
    </source>
</evidence>
<reference evidence="3" key="1">
    <citation type="submission" date="2023-05" db="EMBL/GenBank/DDBJ databases">
        <title>Nepenthes gracilis genome sequencing.</title>
        <authorList>
            <person name="Fukushima K."/>
        </authorList>
    </citation>
    <scope>NUCLEOTIDE SEQUENCE</scope>
    <source>
        <strain evidence="3">SING2019-196</strain>
    </source>
</reference>
<dbReference type="Gene3D" id="3.30.420.10">
    <property type="entry name" value="Ribonuclease H-like superfamily/Ribonuclease H"/>
    <property type="match status" value="1"/>
</dbReference>
<dbReference type="SUPFAM" id="SSF53098">
    <property type="entry name" value="Ribonuclease H-like"/>
    <property type="match status" value="1"/>
</dbReference>
<dbReference type="InterPro" id="IPR001584">
    <property type="entry name" value="Integrase_cat-core"/>
</dbReference>
<dbReference type="PANTHER" id="PTHR37984">
    <property type="entry name" value="PROTEIN CBG26694"/>
    <property type="match status" value="1"/>
</dbReference>
<evidence type="ECO:0000313" key="3">
    <source>
        <dbReference type="EMBL" id="GMH27989.1"/>
    </source>
</evidence>
<feature type="region of interest" description="Disordered" evidence="1">
    <location>
        <begin position="240"/>
        <end position="308"/>
    </location>
</feature>
<feature type="region of interest" description="Disordered" evidence="1">
    <location>
        <begin position="100"/>
        <end position="136"/>
    </location>
</feature>
<name>A0AAD3Y5H1_NEPGR</name>
<gene>
    <name evidence="3" type="ORF">Nepgr_029832</name>
</gene>
<evidence type="ECO:0000259" key="2">
    <source>
        <dbReference type="PROSITE" id="PS50994"/>
    </source>
</evidence>
<organism evidence="3 4">
    <name type="scientific">Nepenthes gracilis</name>
    <name type="common">Slender pitcher plant</name>
    <dbReference type="NCBI Taxonomy" id="150966"/>
    <lineage>
        <taxon>Eukaryota</taxon>
        <taxon>Viridiplantae</taxon>
        <taxon>Streptophyta</taxon>
        <taxon>Embryophyta</taxon>
        <taxon>Tracheophyta</taxon>
        <taxon>Spermatophyta</taxon>
        <taxon>Magnoliopsida</taxon>
        <taxon>eudicotyledons</taxon>
        <taxon>Gunneridae</taxon>
        <taxon>Pentapetalae</taxon>
        <taxon>Caryophyllales</taxon>
        <taxon>Nepenthaceae</taxon>
        <taxon>Nepenthes</taxon>
    </lineage>
</organism>